<reference evidence="2" key="2">
    <citation type="submission" date="2023-04" db="EMBL/GenBank/DDBJ databases">
        <authorList>
            <person name="Bu L."/>
            <person name="Lu L."/>
            <person name="Laidemitt M.R."/>
            <person name="Zhang S.M."/>
            <person name="Mutuku M."/>
            <person name="Mkoji G."/>
            <person name="Steinauer M."/>
            <person name="Loker E.S."/>
        </authorList>
    </citation>
    <scope>NUCLEOTIDE SEQUENCE</scope>
    <source>
        <strain evidence="2">KasaAsao</strain>
        <tissue evidence="2">Whole Snail</tissue>
    </source>
</reference>
<proteinExistence type="predicted"/>
<dbReference type="AlphaFoldDB" id="A0AAD8B1Z1"/>
<organism evidence="2 3">
    <name type="scientific">Biomphalaria pfeifferi</name>
    <name type="common">Bloodfluke planorb</name>
    <name type="synonym">Freshwater snail</name>
    <dbReference type="NCBI Taxonomy" id="112525"/>
    <lineage>
        <taxon>Eukaryota</taxon>
        <taxon>Metazoa</taxon>
        <taxon>Spiralia</taxon>
        <taxon>Lophotrochozoa</taxon>
        <taxon>Mollusca</taxon>
        <taxon>Gastropoda</taxon>
        <taxon>Heterobranchia</taxon>
        <taxon>Euthyneura</taxon>
        <taxon>Panpulmonata</taxon>
        <taxon>Hygrophila</taxon>
        <taxon>Lymnaeoidea</taxon>
        <taxon>Planorbidae</taxon>
        <taxon>Biomphalaria</taxon>
    </lineage>
</organism>
<reference evidence="2" key="1">
    <citation type="journal article" date="2023" name="PLoS Negl. Trop. Dis.">
        <title>A genome sequence for Biomphalaria pfeifferi, the major vector snail for the human-infecting parasite Schistosoma mansoni.</title>
        <authorList>
            <person name="Bu L."/>
            <person name="Lu L."/>
            <person name="Laidemitt M.R."/>
            <person name="Zhang S.M."/>
            <person name="Mutuku M."/>
            <person name="Mkoji G."/>
            <person name="Steinauer M."/>
            <person name="Loker E.S."/>
        </authorList>
    </citation>
    <scope>NUCLEOTIDE SEQUENCE</scope>
    <source>
        <strain evidence="2">KasaAsao</strain>
    </source>
</reference>
<evidence type="ECO:0000313" key="2">
    <source>
        <dbReference type="EMBL" id="KAK0046600.1"/>
    </source>
</evidence>
<evidence type="ECO:0000256" key="1">
    <source>
        <dbReference type="SAM" id="MobiDB-lite"/>
    </source>
</evidence>
<sequence length="79" mass="8798">MKQCPESVVVSRGELAAACLRYRLGSHRDINSSHFFSIQYRCSVGEEVVPEQPAGHRSSGTQSHPVTQTLNMHVNDEMI</sequence>
<accession>A0AAD8B1Z1</accession>
<name>A0AAD8B1Z1_BIOPF</name>
<evidence type="ECO:0000313" key="3">
    <source>
        <dbReference type="Proteomes" id="UP001233172"/>
    </source>
</evidence>
<keyword evidence="3" id="KW-1185">Reference proteome</keyword>
<dbReference type="Proteomes" id="UP001233172">
    <property type="component" value="Unassembled WGS sequence"/>
</dbReference>
<feature type="compositionally biased region" description="Polar residues" evidence="1">
    <location>
        <begin position="58"/>
        <end position="72"/>
    </location>
</feature>
<comment type="caution">
    <text evidence="2">The sequence shown here is derived from an EMBL/GenBank/DDBJ whole genome shotgun (WGS) entry which is preliminary data.</text>
</comment>
<gene>
    <name evidence="2" type="ORF">Bpfe_023995</name>
</gene>
<protein>
    <submittedName>
        <fullName evidence="2">Uncharacterized protein</fullName>
    </submittedName>
</protein>
<dbReference type="EMBL" id="JASAOG010000163">
    <property type="protein sequence ID" value="KAK0046600.1"/>
    <property type="molecule type" value="Genomic_DNA"/>
</dbReference>
<feature type="region of interest" description="Disordered" evidence="1">
    <location>
        <begin position="51"/>
        <end position="79"/>
    </location>
</feature>